<sequence length="1964" mass="216084">MKFRLLPVVAVLPGMSKLDWAGNWLRNRRDHNLVASRNCPLQPAPVSTGGWSALPFEPMHGAMWLREKLAGMHVPVSRLSDIATHSLKATVLSWLSRAACPQDLQRRAGYHMSTFEKSALEYERDGQSAVLHFIEGVYECIIHAMFSPDASRSGRWSGCRSVEEGMKILAGAVDEVFPRATEGDGDASELEDESEPDAQGAEADSEDEQMMAEVAVHQVAKAAPMAMPECIAFRRWMSGVVHLSPVVTSDDDGEACVFKCGRTANSNYEQLKFVPSCNTRQCSVCTRIGIPGAVVKKLATHGWNTYATFGFCIQNHADDKSFESQVIGPVLGTDPAMVTHAAKLRRLFMESYTVSAGEIKRQAEASEQDAPRKLPPQEMAARIELLAAKIAPLKIQDRLEPSQNLVSLACQMLDEGRVKYISWAQCTTRSQEINAVKEINSLKIWQPAKDGVIKETRVEPGMTAAVATELEVHQALRRRGIAYAVAQVMSFARHEELIALLFDELQREAKAGFHPVSLAQLAQADREIHVRLGEATRAGLVNGPGGELPLDVPLTRVLQSPAVMWLLMPRLKQGSAPATEDPEAAETPKKKKTRKNKKKDPKKEADVETPPAKKRRVPMPKALIGGTPEDPEGNSLCFGFSLKTCKGHAVSVLDDGGAEGPSLDAHVKPPEGGDPWASVHRQVKGPKFVQRRLQRVLAATGPVLVRHEAVHKPCSLHGVGHSPTDCDAAQHPAERLAATISNPDNNDILRLLKLLPSEKPARGVEQPNSHSFSTGAFSKDGRVGVRNFLKEFPVTSRLLTAFVRRHAPGHCFGAVALFTNLEADFHKDVNNDASCHNWICPLSHWEAGGEVWVEDEQGSSWQNARGVWRRGRLLPVRQHPVLLASHDLHKVLPWKGNRVVLVAFMPRGLSGLEPEHQRLMSSAGFVLPGIGHALPPFVREGGALQDALVSPGARSPNAAQDAKPPYVLEIFCGTAGVAAAMQARGCDVLGIDKDLRPRKVRAPAVRLDLCDAEQRRLVWQEIQRADAVWLAPACGTSSRARGVRLPSGGPQPKALRSEDFPQGFPSLRGVNKARVTAANTLYAFCAEVFEYCRQNHKVAVIENPERSFMWLTVWMQRVLSMGRWHVLHACMYGSRRLKRTALLATHDLPSMRSQCDGAHAHMAWGRCKQGAGWAFATAAEVSYPRPMCSAAANDLCAILRAKGSLLDGSYASRTALATVASQRQPRRDGPQVGPEEFLSTVTVQVPAEVEVPDCIPATGCLVPGLGGVPAGSKLLASRRCEEGGKVVREVVFGIYRTPDAFVNEALKCIHPFDKPGALDMDNVQAMANIFQHGIEGTKAFRERMLDHYRNRARELQPMEDAAKGQMHPDVKAIMGSKRLLLLQELMSDAGVQDRELVADMASGFRLTGELRPSGLFPRQLKPAALTQDDLKATCRWSKHLVEASCRRAARDKEVAAKIWDETLEQKEKQWVKGPFSEINDKYKGEWIASKRFGVVQGEKIRGIDDLSEFLVNASVTETEKVVLDGVDAIAATARFFVRGALGATEEFHLPDRDGETFSGRLHPDFRDKENRQLHGRALDLKSAYKQLARHPDDAWATILAVLNPSDDTVYYFEAVALPFGGTGSVTSFNRAARVLKMVMARLFWLVSTNYYDDYCQMELSPLIESASQTAEALLELLGWEVARGDKLKDFAKSFDILGVTVRFDRACEGIVEVCNKAGRIEELTSALQNLASGACGHSELASFKGRMLFATNHVYGRCAQICTQLISQAQRSGDVAVAREAILDAARLALDTLRASGPRRLSCWAHEPPVLIFSDGAHEDQIVTHGAVLFDPLTGRQEFFGDFVPEWLVKRWRSKGLKQLIFFAELLPVAVAKATWAHVLEGRLCFFFVDNEAARASLIRSFTPVINATSILMDVALADVKSNAISWYSRVPSKSNIADDASRLCFTRYQSMFRQVAPVYESIT</sequence>
<feature type="compositionally biased region" description="Basic residues" evidence="1">
    <location>
        <begin position="589"/>
        <end position="600"/>
    </location>
</feature>
<dbReference type="EMBL" id="CAJNDS010002691">
    <property type="protein sequence ID" value="CAE7566077.1"/>
    <property type="molecule type" value="Genomic_DNA"/>
</dbReference>
<organism evidence="2 3">
    <name type="scientific">Symbiodinium natans</name>
    <dbReference type="NCBI Taxonomy" id="878477"/>
    <lineage>
        <taxon>Eukaryota</taxon>
        <taxon>Sar</taxon>
        <taxon>Alveolata</taxon>
        <taxon>Dinophyceae</taxon>
        <taxon>Suessiales</taxon>
        <taxon>Symbiodiniaceae</taxon>
        <taxon>Symbiodinium</taxon>
    </lineage>
</organism>
<gene>
    <name evidence="2" type="ORF">SNAT2548_LOCUS32078</name>
</gene>
<evidence type="ECO:0000313" key="2">
    <source>
        <dbReference type="EMBL" id="CAE7566077.1"/>
    </source>
</evidence>
<evidence type="ECO:0000256" key="1">
    <source>
        <dbReference type="SAM" id="MobiDB-lite"/>
    </source>
</evidence>
<dbReference type="CDD" id="cd02440">
    <property type="entry name" value="AdoMet_MTases"/>
    <property type="match status" value="1"/>
</dbReference>
<protein>
    <submittedName>
        <fullName evidence="2">Uncharacterized protein</fullName>
    </submittedName>
</protein>
<dbReference type="Gene3D" id="3.40.50.150">
    <property type="entry name" value="Vaccinia Virus protein VP39"/>
    <property type="match status" value="1"/>
</dbReference>
<comment type="caution">
    <text evidence="2">The sequence shown here is derived from an EMBL/GenBank/DDBJ whole genome shotgun (WGS) entry which is preliminary data.</text>
</comment>
<keyword evidence="3" id="KW-1185">Reference proteome</keyword>
<evidence type="ECO:0000313" key="3">
    <source>
        <dbReference type="Proteomes" id="UP000604046"/>
    </source>
</evidence>
<dbReference type="InterPro" id="IPR029063">
    <property type="entry name" value="SAM-dependent_MTases_sf"/>
</dbReference>
<dbReference type="SUPFAM" id="SSF53335">
    <property type="entry name" value="S-adenosyl-L-methionine-dependent methyltransferases"/>
    <property type="match status" value="1"/>
</dbReference>
<feature type="compositionally biased region" description="Acidic residues" evidence="1">
    <location>
        <begin position="183"/>
        <end position="196"/>
    </location>
</feature>
<dbReference type="OrthoDB" id="423494at2759"/>
<dbReference type="Proteomes" id="UP000604046">
    <property type="component" value="Unassembled WGS sequence"/>
</dbReference>
<reference evidence="2" key="1">
    <citation type="submission" date="2021-02" db="EMBL/GenBank/DDBJ databases">
        <authorList>
            <person name="Dougan E. K."/>
            <person name="Rhodes N."/>
            <person name="Thang M."/>
            <person name="Chan C."/>
        </authorList>
    </citation>
    <scope>NUCLEOTIDE SEQUENCE</scope>
</reference>
<feature type="region of interest" description="Disordered" evidence="1">
    <location>
        <begin position="573"/>
        <end position="629"/>
    </location>
</feature>
<proteinExistence type="predicted"/>
<name>A0A812U7M8_9DINO</name>
<accession>A0A812U7M8</accession>
<feature type="region of interest" description="Disordered" evidence="1">
    <location>
        <begin position="179"/>
        <end position="207"/>
    </location>
</feature>